<evidence type="ECO:0000256" key="2">
    <source>
        <dbReference type="ARBA" id="ARBA00023015"/>
    </source>
</evidence>
<dbReference type="InterPro" id="IPR000847">
    <property type="entry name" value="LysR_HTH_N"/>
</dbReference>
<evidence type="ECO:0000256" key="4">
    <source>
        <dbReference type="ARBA" id="ARBA00023163"/>
    </source>
</evidence>
<evidence type="ECO:0000259" key="5">
    <source>
        <dbReference type="PROSITE" id="PS50931"/>
    </source>
</evidence>
<evidence type="ECO:0000256" key="1">
    <source>
        <dbReference type="ARBA" id="ARBA00009437"/>
    </source>
</evidence>
<gene>
    <name evidence="6" type="ORF">IAC18_07045</name>
</gene>
<sequence>MDTAKIRALLTAADLGSITRAAEALGYTQSGVTHIIRSLEEEAGFPLLLRGNRGVSLTAEAQRLAPLFRELSQAADRLEQELALTRGVERGVVRIGSYSSISLHWLPQVLEAFQERYPSIEVELLEGNAEEIHEWLSNGRIDIAYTSLRAYSGFDTVKILDDPMYAVLPRTHPRAKDKVFPITAFRGEPFLVYVSDTKPEQDLSQAMELAGVSEAKFFSNFDMTILAMVEHNLGVTILPKLILAGSQADVAAIPIEPPMTRSLGMAVRSMAEASPAMRRFMSCTMEVLGLAGA</sequence>
<dbReference type="InterPro" id="IPR050950">
    <property type="entry name" value="HTH-type_LysR_regulators"/>
</dbReference>
<keyword evidence="4" id="KW-0804">Transcription</keyword>
<proteinExistence type="inferred from homology"/>
<comment type="similarity">
    <text evidence="1">Belongs to the LysR transcriptional regulatory family.</text>
</comment>
<dbReference type="GO" id="GO:0003700">
    <property type="term" value="F:DNA-binding transcription factor activity"/>
    <property type="evidence" value="ECO:0007669"/>
    <property type="project" value="InterPro"/>
</dbReference>
<dbReference type="SUPFAM" id="SSF46785">
    <property type="entry name" value="Winged helix' DNA-binding domain"/>
    <property type="match status" value="1"/>
</dbReference>
<evidence type="ECO:0000313" key="7">
    <source>
        <dbReference type="Proteomes" id="UP000824001"/>
    </source>
</evidence>
<dbReference type="InterPro" id="IPR036388">
    <property type="entry name" value="WH-like_DNA-bd_sf"/>
</dbReference>
<dbReference type="PANTHER" id="PTHR30419">
    <property type="entry name" value="HTH-TYPE TRANSCRIPTIONAL REGULATOR YBHD"/>
    <property type="match status" value="1"/>
</dbReference>
<reference evidence="6" key="1">
    <citation type="submission" date="2020-10" db="EMBL/GenBank/DDBJ databases">
        <authorList>
            <person name="Gilroy R."/>
        </authorList>
    </citation>
    <scope>NUCLEOTIDE SEQUENCE</scope>
    <source>
        <strain evidence="6">ChiHjej10B9-9673</strain>
    </source>
</reference>
<dbReference type="Proteomes" id="UP000824001">
    <property type="component" value="Unassembled WGS sequence"/>
</dbReference>
<dbReference type="EMBL" id="DVJK01000197">
    <property type="protein sequence ID" value="HIS67305.1"/>
    <property type="molecule type" value="Genomic_DNA"/>
</dbReference>
<evidence type="ECO:0000313" key="6">
    <source>
        <dbReference type="EMBL" id="HIS67305.1"/>
    </source>
</evidence>
<name>A0A9D1FEH0_9FIRM</name>
<keyword evidence="3" id="KW-0238">DNA-binding</keyword>
<dbReference type="InterPro" id="IPR036390">
    <property type="entry name" value="WH_DNA-bd_sf"/>
</dbReference>
<protein>
    <submittedName>
        <fullName evidence="6">LysR family transcriptional regulator</fullName>
    </submittedName>
</protein>
<feature type="domain" description="HTH lysR-type" evidence="5">
    <location>
        <begin position="1"/>
        <end position="58"/>
    </location>
</feature>
<dbReference type="Pfam" id="PF00126">
    <property type="entry name" value="HTH_1"/>
    <property type="match status" value="1"/>
</dbReference>
<dbReference type="CDD" id="cd05466">
    <property type="entry name" value="PBP2_LTTR_substrate"/>
    <property type="match status" value="1"/>
</dbReference>
<dbReference type="GO" id="GO:0005829">
    <property type="term" value="C:cytosol"/>
    <property type="evidence" value="ECO:0007669"/>
    <property type="project" value="TreeGrafter"/>
</dbReference>
<evidence type="ECO:0000256" key="3">
    <source>
        <dbReference type="ARBA" id="ARBA00023125"/>
    </source>
</evidence>
<dbReference type="Pfam" id="PF03466">
    <property type="entry name" value="LysR_substrate"/>
    <property type="match status" value="1"/>
</dbReference>
<dbReference type="Gene3D" id="3.40.190.290">
    <property type="match status" value="1"/>
</dbReference>
<dbReference type="GO" id="GO:0003677">
    <property type="term" value="F:DNA binding"/>
    <property type="evidence" value="ECO:0007669"/>
    <property type="project" value="UniProtKB-KW"/>
</dbReference>
<keyword evidence="2" id="KW-0805">Transcription regulation</keyword>
<dbReference type="PROSITE" id="PS50931">
    <property type="entry name" value="HTH_LYSR"/>
    <property type="match status" value="1"/>
</dbReference>
<dbReference type="SUPFAM" id="SSF53850">
    <property type="entry name" value="Periplasmic binding protein-like II"/>
    <property type="match status" value="1"/>
</dbReference>
<reference evidence="6" key="2">
    <citation type="journal article" date="2021" name="PeerJ">
        <title>Extensive microbial diversity within the chicken gut microbiome revealed by metagenomics and culture.</title>
        <authorList>
            <person name="Gilroy R."/>
            <person name="Ravi A."/>
            <person name="Getino M."/>
            <person name="Pursley I."/>
            <person name="Horton D.L."/>
            <person name="Alikhan N.F."/>
            <person name="Baker D."/>
            <person name="Gharbi K."/>
            <person name="Hall N."/>
            <person name="Watson M."/>
            <person name="Adriaenssens E.M."/>
            <person name="Foster-Nyarko E."/>
            <person name="Jarju S."/>
            <person name="Secka A."/>
            <person name="Antonio M."/>
            <person name="Oren A."/>
            <person name="Chaudhuri R.R."/>
            <person name="La Ragione R."/>
            <person name="Hildebrand F."/>
            <person name="Pallen M.J."/>
        </authorList>
    </citation>
    <scope>NUCLEOTIDE SEQUENCE</scope>
    <source>
        <strain evidence="6">ChiHjej10B9-9673</strain>
    </source>
</reference>
<dbReference type="PANTHER" id="PTHR30419:SF28">
    <property type="entry name" value="HTH-TYPE TRANSCRIPTIONAL REGULATOR BSDA"/>
    <property type="match status" value="1"/>
</dbReference>
<dbReference type="Gene3D" id="1.10.10.10">
    <property type="entry name" value="Winged helix-like DNA-binding domain superfamily/Winged helix DNA-binding domain"/>
    <property type="match status" value="1"/>
</dbReference>
<accession>A0A9D1FEH0</accession>
<dbReference type="InterPro" id="IPR005119">
    <property type="entry name" value="LysR_subst-bd"/>
</dbReference>
<comment type="caution">
    <text evidence="6">The sequence shown here is derived from an EMBL/GenBank/DDBJ whole genome shotgun (WGS) entry which is preliminary data.</text>
</comment>
<organism evidence="6 7">
    <name type="scientific">Candidatus Scatomorpha merdipullorum</name>
    <dbReference type="NCBI Taxonomy" id="2840927"/>
    <lineage>
        <taxon>Bacteria</taxon>
        <taxon>Bacillati</taxon>
        <taxon>Bacillota</taxon>
        <taxon>Clostridia</taxon>
        <taxon>Eubacteriales</taxon>
        <taxon>Candidatus Scatomorpha</taxon>
    </lineage>
</organism>
<dbReference type="AlphaFoldDB" id="A0A9D1FEH0"/>